<evidence type="ECO:0000313" key="2">
    <source>
        <dbReference type="EMBL" id="MBP2183998.1"/>
    </source>
</evidence>
<keyword evidence="1" id="KW-0812">Transmembrane</keyword>
<name>A0ABS4PYQ9_9PSEU</name>
<reference evidence="2 3" key="1">
    <citation type="submission" date="2021-03" db="EMBL/GenBank/DDBJ databases">
        <title>Sequencing the genomes of 1000 actinobacteria strains.</title>
        <authorList>
            <person name="Klenk H.-P."/>
        </authorList>
    </citation>
    <scope>NUCLEOTIDE SEQUENCE [LARGE SCALE GENOMIC DNA]</scope>
    <source>
        <strain evidence="2 3">DSM 45510</strain>
    </source>
</reference>
<dbReference type="Proteomes" id="UP000741013">
    <property type="component" value="Unassembled WGS sequence"/>
</dbReference>
<dbReference type="RefSeq" id="WP_209667072.1">
    <property type="nucleotide sequence ID" value="NZ_JAGGMS010000001.1"/>
</dbReference>
<keyword evidence="1" id="KW-1133">Transmembrane helix</keyword>
<dbReference type="EMBL" id="JAGGMS010000001">
    <property type="protein sequence ID" value="MBP2183998.1"/>
    <property type="molecule type" value="Genomic_DNA"/>
</dbReference>
<sequence>MDELRYRPSFRGFAKPHEAVALAAVVVLGLAMTVVYGAGSDDGFGLVAMAVVYSVITVWHLVVNGTAVDGEGFTSTRFTKSVSLSWSEVQEVRAEPGVRVVLVYDEIGERLRLHDVPAKDVDAIRELWTAGRGEDWERNLRLPEPAPTTVTATTGLGGAAALAAVTGLVGLVVVSIIDDEAGLFEVAAATRQDLVVVLLWLVIAPVVAFTATLTLSRRRLREGAAPTD</sequence>
<organism evidence="2 3">
    <name type="scientific">Amycolatopsis magusensis</name>
    <dbReference type="NCBI Taxonomy" id="882444"/>
    <lineage>
        <taxon>Bacteria</taxon>
        <taxon>Bacillati</taxon>
        <taxon>Actinomycetota</taxon>
        <taxon>Actinomycetes</taxon>
        <taxon>Pseudonocardiales</taxon>
        <taxon>Pseudonocardiaceae</taxon>
        <taxon>Amycolatopsis</taxon>
    </lineage>
</organism>
<gene>
    <name evidence="2" type="ORF">JOM49_005524</name>
</gene>
<comment type="caution">
    <text evidence="2">The sequence shown here is derived from an EMBL/GenBank/DDBJ whole genome shotgun (WGS) entry which is preliminary data.</text>
</comment>
<evidence type="ECO:0000256" key="1">
    <source>
        <dbReference type="SAM" id="Phobius"/>
    </source>
</evidence>
<proteinExistence type="predicted"/>
<protein>
    <recommendedName>
        <fullName evidence="4">PH domain-containing protein</fullName>
    </recommendedName>
</protein>
<keyword evidence="1" id="KW-0472">Membrane</keyword>
<feature type="transmembrane region" description="Helical" evidence="1">
    <location>
        <begin position="197"/>
        <end position="215"/>
    </location>
</feature>
<keyword evidence="3" id="KW-1185">Reference proteome</keyword>
<accession>A0ABS4PYQ9</accession>
<feature type="transmembrane region" description="Helical" evidence="1">
    <location>
        <begin position="20"/>
        <end position="38"/>
    </location>
</feature>
<evidence type="ECO:0008006" key="4">
    <source>
        <dbReference type="Google" id="ProtNLM"/>
    </source>
</evidence>
<evidence type="ECO:0000313" key="3">
    <source>
        <dbReference type="Proteomes" id="UP000741013"/>
    </source>
</evidence>
<feature type="transmembrane region" description="Helical" evidence="1">
    <location>
        <begin position="156"/>
        <end position="177"/>
    </location>
</feature>
<feature type="transmembrane region" description="Helical" evidence="1">
    <location>
        <begin position="44"/>
        <end position="63"/>
    </location>
</feature>